<evidence type="ECO:0000256" key="1">
    <source>
        <dbReference type="SAM" id="MobiDB-lite"/>
    </source>
</evidence>
<name>A0AAD8GSA6_9APIA</name>
<organism evidence="3 4">
    <name type="scientific">Heracleum sosnowskyi</name>
    <dbReference type="NCBI Taxonomy" id="360622"/>
    <lineage>
        <taxon>Eukaryota</taxon>
        <taxon>Viridiplantae</taxon>
        <taxon>Streptophyta</taxon>
        <taxon>Embryophyta</taxon>
        <taxon>Tracheophyta</taxon>
        <taxon>Spermatophyta</taxon>
        <taxon>Magnoliopsida</taxon>
        <taxon>eudicotyledons</taxon>
        <taxon>Gunneridae</taxon>
        <taxon>Pentapetalae</taxon>
        <taxon>asterids</taxon>
        <taxon>campanulids</taxon>
        <taxon>Apiales</taxon>
        <taxon>Apiaceae</taxon>
        <taxon>Apioideae</taxon>
        <taxon>apioid superclade</taxon>
        <taxon>Tordylieae</taxon>
        <taxon>Tordyliinae</taxon>
        <taxon>Heracleum</taxon>
    </lineage>
</organism>
<evidence type="ECO:0000313" key="4">
    <source>
        <dbReference type="Proteomes" id="UP001237642"/>
    </source>
</evidence>
<dbReference type="InterPro" id="IPR056671">
    <property type="entry name" value="DUF7769"/>
</dbReference>
<proteinExistence type="predicted"/>
<reference evidence="3" key="1">
    <citation type="submission" date="2023-02" db="EMBL/GenBank/DDBJ databases">
        <title>Genome of toxic invasive species Heracleum sosnowskyi carries increased number of genes despite the absence of recent whole-genome duplications.</title>
        <authorList>
            <person name="Schelkunov M."/>
            <person name="Shtratnikova V."/>
            <person name="Makarenko M."/>
            <person name="Klepikova A."/>
            <person name="Omelchenko D."/>
            <person name="Novikova G."/>
            <person name="Obukhova E."/>
            <person name="Bogdanov V."/>
            <person name="Penin A."/>
            <person name="Logacheva M."/>
        </authorList>
    </citation>
    <scope>NUCLEOTIDE SEQUENCE</scope>
    <source>
        <strain evidence="3">Hsosn_3</strain>
        <tissue evidence="3">Leaf</tissue>
    </source>
</reference>
<feature type="domain" description="DUF7769" evidence="2">
    <location>
        <begin position="85"/>
        <end position="138"/>
    </location>
</feature>
<dbReference type="EMBL" id="JAUIZM010000012">
    <property type="protein sequence ID" value="KAK1353633.1"/>
    <property type="molecule type" value="Genomic_DNA"/>
</dbReference>
<dbReference type="PANTHER" id="PTHR33889">
    <property type="entry name" value="OS04G0681850 PROTEIN"/>
    <property type="match status" value="1"/>
</dbReference>
<protein>
    <recommendedName>
        <fullName evidence="2">DUF7769 domain-containing protein</fullName>
    </recommendedName>
</protein>
<dbReference type="PANTHER" id="PTHR33889:SF1">
    <property type="entry name" value="OS03G0834800 PROTEIN"/>
    <property type="match status" value="1"/>
</dbReference>
<feature type="region of interest" description="Disordered" evidence="1">
    <location>
        <begin position="1"/>
        <end position="64"/>
    </location>
</feature>
<evidence type="ECO:0000259" key="2">
    <source>
        <dbReference type="Pfam" id="PF24964"/>
    </source>
</evidence>
<gene>
    <name evidence="3" type="ORF">POM88_051998</name>
</gene>
<comment type="caution">
    <text evidence="3">The sequence shown here is derived from an EMBL/GenBank/DDBJ whole genome shotgun (WGS) entry which is preliminary data.</text>
</comment>
<dbReference type="AlphaFoldDB" id="A0AAD8GSA6"/>
<dbReference type="Proteomes" id="UP001237642">
    <property type="component" value="Unassembled WGS sequence"/>
</dbReference>
<dbReference type="Pfam" id="PF24964">
    <property type="entry name" value="DUF7769"/>
    <property type="match status" value="1"/>
</dbReference>
<reference evidence="3" key="2">
    <citation type="submission" date="2023-05" db="EMBL/GenBank/DDBJ databases">
        <authorList>
            <person name="Schelkunov M.I."/>
        </authorList>
    </citation>
    <scope>NUCLEOTIDE SEQUENCE</scope>
    <source>
        <strain evidence="3">Hsosn_3</strain>
        <tissue evidence="3">Leaf</tissue>
    </source>
</reference>
<accession>A0AAD8GSA6</accession>
<evidence type="ECO:0000313" key="3">
    <source>
        <dbReference type="EMBL" id="KAK1353633.1"/>
    </source>
</evidence>
<sequence>MKRKRGDKAKIASEWDLPSSTPRISRKNNRWDETPTPCRDVDSDAGGVTPTPKRQRSRWDETPVNMGCATPMALRNKSVKKIKMVTNEKRFAIYAILLQRSINGKLKKKTTRDVASIFSVSIRTVQRIWKRSRENTEDGVANVSHRETKNCGRKRIEIDIEQFRNIPLQQRTTLRSTASAMNMSTSLIYNNIRRGKIRRHSNSAKPLLTNQNKKARVHFCLSMLEENSLPNDPIFKDM</sequence>
<keyword evidence="4" id="KW-1185">Reference proteome</keyword>